<reference evidence="3" key="1">
    <citation type="journal article" date="2020" name="Stud. Mycol.">
        <title>101 Dothideomycetes genomes: A test case for predicting lifestyles and emergence of pathogens.</title>
        <authorList>
            <person name="Haridas S."/>
            <person name="Albert R."/>
            <person name="Binder M."/>
            <person name="Bloem J."/>
            <person name="LaButti K."/>
            <person name="Salamov A."/>
            <person name="Andreopoulos B."/>
            <person name="Baker S."/>
            <person name="Barry K."/>
            <person name="Bills G."/>
            <person name="Bluhm B."/>
            <person name="Cannon C."/>
            <person name="Castanera R."/>
            <person name="Culley D."/>
            <person name="Daum C."/>
            <person name="Ezra D."/>
            <person name="Gonzalez J."/>
            <person name="Henrissat B."/>
            <person name="Kuo A."/>
            <person name="Liang C."/>
            <person name="Lipzen A."/>
            <person name="Lutzoni F."/>
            <person name="Magnuson J."/>
            <person name="Mondo S."/>
            <person name="Nolan M."/>
            <person name="Ohm R."/>
            <person name="Pangilinan J."/>
            <person name="Park H.-J."/>
            <person name="Ramirez L."/>
            <person name="Alfaro M."/>
            <person name="Sun H."/>
            <person name="Tritt A."/>
            <person name="Yoshinaga Y."/>
            <person name="Zwiers L.-H."/>
            <person name="Turgeon B."/>
            <person name="Goodwin S."/>
            <person name="Spatafora J."/>
            <person name="Crous P."/>
            <person name="Grigoriev I."/>
        </authorList>
    </citation>
    <scope>NUCLEOTIDE SEQUENCE [LARGE SCALE GENOMIC DNA]</scope>
    <source>
        <strain evidence="3">CBS 304.66</strain>
    </source>
</reference>
<keyword evidence="3" id="KW-1185">Reference proteome</keyword>
<organism evidence="2 3">
    <name type="scientific">Lojkania enalia</name>
    <dbReference type="NCBI Taxonomy" id="147567"/>
    <lineage>
        <taxon>Eukaryota</taxon>
        <taxon>Fungi</taxon>
        <taxon>Dikarya</taxon>
        <taxon>Ascomycota</taxon>
        <taxon>Pezizomycotina</taxon>
        <taxon>Dothideomycetes</taxon>
        <taxon>Pleosporomycetidae</taxon>
        <taxon>Pleosporales</taxon>
        <taxon>Pleosporales incertae sedis</taxon>
        <taxon>Lojkania</taxon>
    </lineage>
</organism>
<dbReference type="EMBL" id="ML986624">
    <property type="protein sequence ID" value="KAF2263595.1"/>
    <property type="molecule type" value="Genomic_DNA"/>
</dbReference>
<feature type="compositionally biased region" description="Polar residues" evidence="1">
    <location>
        <begin position="13"/>
        <end position="22"/>
    </location>
</feature>
<sequence length="102" mass="11318">MPQHDHVGLPQSAFYSTHTSRAPSLARSNRARQRRVPYGPTPPSGSTPSKFPRDQVDVPTDLLPFQALLWAKDSSELRRLTRLSAHVTVGGILSRSVEGLRF</sequence>
<comment type="caution">
    <text evidence="2">The sequence shown here is derived from an EMBL/GenBank/DDBJ whole genome shotgun (WGS) entry which is preliminary data.</text>
</comment>
<proteinExistence type="predicted"/>
<evidence type="ECO:0000256" key="1">
    <source>
        <dbReference type="SAM" id="MobiDB-lite"/>
    </source>
</evidence>
<dbReference type="OrthoDB" id="9984533at2759"/>
<dbReference type="Proteomes" id="UP000800093">
    <property type="component" value="Unassembled WGS sequence"/>
</dbReference>
<accession>A0A9P4MZE1</accession>
<protein>
    <submittedName>
        <fullName evidence="2">Uncharacterized protein</fullName>
    </submittedName>
</protein>
<name>A0A9P4MZE1_9PLEO</name>
<feature type="region of interest" description="Disordered" evidence="1">
    <location>
        <begin position="1"/>
        <end position="57"/>
    </location>
</feature>
<evidence type="ECO:0000313" key="3">
    <source>
        <dbReference type="Proteomes" id="UP000800093"/>
    </source>
</evidence>
<evidence type="ECO:0000313" key="2">
    <source>
        <dbReference type="EMBL" id="KAF2263595.1"/>
    </source>
</evidence>
<dbReference type="AlphaFoldDB" id="A0A9P4MZE1"/>
<gene>
    <name evidence="2" type="ORF">CC78DRAFT_581310</name>
</gene>